<organism evidence="1 2">
    <name type="scientific">Trametes pubescens</name>
    <name type="common">White-rot fungus</name>
    <dbReference type="NCBI Taxonomy" id="154538"/>
    <lineage>
        <taxon>Eukaryota</taxon>
        <taxon>Fungi</taxon>
        <taxon>Dikarya</taxon>
        <taxon>Basidiomycota</taxon>
        <taxon>Agaricomycotina</taxon>
        <taxon>Agaricomycetes</taxon>
        <taxon>Polyporales</taxon>
        <taxon>Polyporaceae</taxon>
        <taxon>Trametes</taxon>
    </lineage>
</organism>
<reference evidence="1 2" key="1">
    <citation type="submission" date="2016-10" db="EMBL/GenBank/DDBJ databases">
        <title>Genome sequence of the basidiomycete white-rot fungus Trametes pubescens.</title>
        <authorList>
            <person name="Makela M.R."/>
            <person name="Granchi Z."/>
            <person name="Peng M."/>
            <person name="De Vries R.P."/>
            <person name="Grigoriev I."/>
            <person name="Riley R."/>
            <person name="Hilden K."/>
        </authorList>
    </citation>
    <scope>NUCLEOTIDE SEQUENCE [LARGE SCALE GENOMIC DNA]</scope>
    <source>
        <strain evidence="1 2">FBCC735</strain>
    </source>
</reference>
<dbReference type="AlphaFoldDB" id="A0A1M2W1C8"/>
<gene>
    <name evidence="1" type="ORF">TRAPUB_9753</name>
</gene>
<comment type="caution">
    <text evidence="1">The sequence shown here is derived from an EMBL/GenBank/DDBJ whole genome shotgun (WGS) entry which is preliminary data.</text>
</comment>
<dbReference type="OMA" id="WAPARAN"/>
<evidence type="ECO:0008006" key="3">
    <source>
        <dbReference type="Google" id="ProtNLM"/>
    </source>
</evidence>
<proteinExistence type="predicted"/>
<dbReference type="OrthoDB" id="2745177at2759"/>
<dbReference type="EMBL" id="MNAD01000373">
    <property type="protein sequence ID" value="OJT13654.1"/>
    <property type="molecule type" value="Genomic_DNA"/>
</dbReference>
<protein>
    <recommendedName>
        <fullName evidence="3">F-box domain-containing protein</fullName>
    </recommendedName>
</protein>
<keyword evidence="2" id="KW-1185">Reference proteome</keyword>
<name>A0A1M2W1C8_TRAPU</name>
<dbReference type="Proteomes" id="UP000184267">
    <property type="component" value="Unassembled WGS sequence"/>
</dbReference>
<evidence type="ECO:0000313" key="2">
    <source>
        <dbReference type="Proteomes" id="UP000184267"/>
    </source>
</evidence>
<sequence length="740" mass="83143">MPPRKKQRTGDALYSAAVVPRRTTRAAAKATVNGVGPVGGEDVGPATVATRLVPRTTASDASRRIVRKGRLQALPDLPLEIQFDASTCLTLLASGRIADACFSLQIYNQLGLGDLLNLSRTCKKFRAFFLNKNLEPRLWAPARANTPGIPARPPWMSEPAFVHLLYSQNCYSCGAPNVRDVVYGCFVRSCKACLRDRSTIWYQDAAAEAHKIDKRMLDRFFAPHMLGTIFNVQRGSRRGNDQTYNRLLRVAVDRIFEQYRALPASAAQDADALYLQVMANDKARRPYADAIFTWLENQEEDRKARLEDTRQQRFDVILTRLRESGWDKELDFLGPEGIEGMSNMPVVRQSAKLTKGVWQKVRAALDDFLNSTRTERLDKELRAALTARFAALEDAITAHYVTLPRTARMDYRPQYIDLAFTPECRALVDVPTSAPTVTVDQFAAVVPALAEQWEEGLRAAFLAYLLPHLGDVPADVDPFTLAIAVFNVKEHLYRGPIASMRYPTILCYANSRGRSSICRIARCMSAAEFYQDDVYTRTVHALGWTSWDFKQLSAPPAWGVAMHVPFHLEWMAGPADAARAVEGMRRIVSALGLDPARVTFDDLERCDLYLRCVTCETIYTDNPPWARSWRAAYNHDERHVLGRQCTPKTIPTWRCVNDEDMEKVRALRADRRSKGDFNASALWSCALCPAFDATWWGMSAHLEKTHKIADASQAEADGVIYLHATSHKSGIFKAEVRLVT</sequence>
<accession>A0A1M2W1C8</accession>
<evidence type="ECO:0000313" key="1">
    <source>
        <dbReference type="EMBL" id="OJT13654.1"/>
    </source>
</evidence>